<name>A0A7X3LWW1_9HYPH</name>
<keyword evidence="2" id="KW-0813">Transport</keyword>
<dbReference type="RefSeq" id="WP_160776851.1">
    <property type="nucleotide sequence ID" value="NZ_WUMV01000008.1"/>
</dbReference>
<keyword evidence="7 9" id="KW-0472">Membrane</keyword>
<keyword evidence="3" id="KW-1003">Cell membrane</keyword>
<feature type="transmembrane region" description="Helical" evidence="9">
    <location>
        <begin position="41"/>
        <end position="64"/>
    </location>
</feature>
<feature type="transmembrane region" description="Helical" evidence="9">
    <location>
        <begin position="351"/>
        <end position="376"/>
    </location>
</feature>
<feature type="transmembrane region" description="Helical" evidence="9">
    <location>
        <begin position="297"/>
        <end position="320"/>
    </location>
</feature>
<dbReference type="EMBL" id="WUMV01000008">
    <property type="protein sequence ID" value="MXN66597.1"/>
    <property type="molecule type" value="Genomic_DNA"/>
</dbReference>
<dbReference type="InterPro" id="IPR007272">
    <property type="entry name" value="Sulf_transp_TsuA/YedE"/>
</dbReference>
<keyword evidence="5 9" id="KW-0812">Transmembrane</keyword>
<evidence type="ECO:0000313" key="11">
    <source>
        <dbReference type="Proteomes" id="UP000433101"/>
    </source>
</evidence>
<comment type="subcellular location">
    <subcellularLocation>
        <location evidence="1">Cell inner membrane</location>
        <topology evidence="1">Multi-pass membrane protein</topology>
    </subcellularLocation>
</comment>
<feature type="transmembrane region" description="Helical" evidence="9">
    <location>
        <begin position="227"/>
        <end position="248"/>
    </location>
</feature>
<gene>
    <name evidence="10" type="ORF">GR183_16900</name>
</gene>
<evidence type="ECO:0000256" key="3">
    <source>
        <dbReference type="ARBA" id="ARBA00022475"/>
    </source>
</evidence>
<evidence type="ECO:0000256" key="6">
    <source>
        <dbReference type="ARBA" id="ARBA00022989"/>
    </source>
</evidence>
<evidence type="ECO:0000256" key="5">
    <source>
        <dbReference type="ARBA" id="ARBA00022692"/>
    </source>
</evidence>
<comment type="similarity">
    <text evidence="8">Belongs to the TsuA/YedE (TC 9.B.102) family.</text>
</comment>
<dbReference type="AlphaFoldDB" id="A0A7X3LWW1"/>
<dbReference type="PANTHER" id="PTHR30574:SF1">
    <property type="entry name" value="SULPHUR TRANSPORT DOMAIN-CONTAINING PROTEIN"/>
    <property type="match status" value="1"/>
</dbReference>
<proteinExistence type="inferred from homology"/>
<accession>A0A7X3LWW1</accession>
<dbReference type="Proteomes" id="UP000433101">
    <property type="component" value="Unassembled WGS sequence"/>
</dbReference>
<feature type="transmembrane region" description="Helical" evidence="9">
    <location>
        <begin position="76"/>
        <end position="94"/>
    </location>
</feature>
<feature type="transmembrane region" description="Helical" evidence="9">
    <location>
        <begin position="187"/>
        <end position="206"/>
    </location>
</feature>
<feature type="transmembrane region" description="Helical" evidence="9">
    <location>
        <begin position="100"/>
        <end position="126"/>
    </location>
</feature>
<sequence>MTVAARQASAHRNHTVLSAAAAAFLAVAVLAGQAGGMRLALAAAIGAFAGVALYHASFGFTSAWRRLATERRGAGLRAQFLLIGLTIVISYPLIGWGREFGIPAGGFVFPFGIAAAIGAFTFGVGMQLGGGCASGTLFTAGGGSTRMMVTLAFFVAGSVLATAHMHLWNALPSLPAYSFVTSLGPVAAVALTLSVFALLALGTVAIEKRAHGSLAEGRATGSWISGPWSLAAGAIAIAFVSIATLLVLGRPWGITSGFALWGAKIGHVLGLPVTDWPYWRGQVAAIEGSVFRDATSVMNFGVIIGAMAAASLAGKFAPVWSLSRRDVVTAVAGGLLMGYGARLAYGCNIGAYLGGIVSGSLHGWLWLVFGFAGSLVGTRLRVIVGMDAPAPAPLA</sequence>
<feature type="transmembrane region" description="Helical" evidence="9">
    <location>
        <begin position="147"/>
        <end position="167"/>
    </location>
</feature>
<dbReference type="PANTHER" id="PTHR30574">
    <property type="entry name" value="INNER MEMBRANE PROTEIN YEDE"/>
    <property type="match status" value="1"/>
</dbReference>
<evidence type="ECO:0000256" key="2">
    <source>
        <dbReference type="ARBA" id="ARBA00022448"/>
    </source>
</evidence>
<organism evidence="10 11">
    <name type="scientific">Stappia sediminis</name>
    <dbReference type="NCBI Taxonomy" id="2692190"/>
    <lineage>
        <taxon>Bacteria</taxon>
        <taxon>Pseudomonadati</taxon>
        <taxon>Pseudomonadota</taxon>
        <taxon>Alphaproteobacteria</taxon>
        <taxon>Hyphomicrobiales</taxon>
        <taxon>Stappiaceae</taxon>
        <taxon>Stappia</taxon>
    </lineage>
</organism>
<keyword evidence="4" id="KW-0997">Cell inner membrane</keyword>
<feature type="transmembrane region" description="Helical" evidence="9">
    <location>
        <begin position="327"/>
        <end position="345"/>
    </location>
</feature>
<protein>
    <submittedName>
        <fullName evidence="10">YeeE/YedE family protein</fullName>
    </submittedName>
</protein>
<evidence type="ECO:0000256" key="9">
    <source>
        <dbReference type="SAM" id="Phobius"/>
    </source>
</evidence>
<evidence type="ECO:0000256" key="8">
    <source>
        <dbReference type="ARBA" id="ARBA00035655"/>
    </source>
</evidence>
<evidence type="ECO:0000313" key="10">
    <source>
        <dbReference type="EMBL" id="MXN66597.1"/>
    </source>
</evidence>
<dbReference type="Pfam" id="PF04143">
    <property type="entry name" value="Sulf_transp"/>
    <property type="match status" value="1"/>
</dbReference>
<keyword evidence="6 9" id="KW-1133">Transmembrane helix</keyword>
<comment type="caution">
    <text evidence="10">The sequence shown here is derived from an EMBL/GenBank/DDBJ whole genome shotgun (WGS) entry which is preliminary data.</text>
</comment>
<evidence type="ECO:0000256" key="1">
    <source>
        <dbReference type="ARBA" id="ARBA00004429"/>
    </source>
</evidence>
<evidence type="ECO:0000256" key="7">
    <source>
        <dbReference type="ARBA" id="ARBA00023136"/>
    </source>
</evidence>
<evidence type="ECO:0000256" key="4">
    <source>
        <dbReference type="ARBA" id="ARBA00022519"/>
    </source>
</evidence>
<keyword evidence="11" id="KW-1185">Reference proteome</keyword>
<dbReference type="GO" id="GO:0005886">
    <property type="term" value="C:plasma membrane"/>
    <property type="evidence" value="ECO:0007669"/>
    <property type="project" value="UniProtKB-SubCell"/>
</dbReference>
<reference evidence="10 11" key="1">
    <citation type="submission" date="2019-12" db="EMBL/GenBank/DDBJ databases">
        <authorList>
            <person name="Li M."/>
        </authorList>
    </citation>
    <scope>NUCLEOTIDE SEQUENCE [LARGE SCALE GENOMIC DNA]</scope>
    <source>
        <strain evidence="10 11">GBMRC 2046</strain>
    </source>
</reference>